<proteinExistence type="predicted"/>
<dbReference type="Proteomes" id="UP000215914">
    <property type="component" value="Chromosome 2"/>
</dbReference>
<dbReference type="AlphaFoldDB" id="A0A251VKW9"/>
<dbReference type="EMBL" id="CM007891">
    <property type="protein sequence ID" value="OTG35371.1"/>
    <property type="molecule type" value="Genomic_DNA"/>
</dbReference>
<organism evidence="1 2">
    <name type="scientific">Helianthus annuus</name>
    <name type="common">Common sunflower</name>
    <dbReference type="NCBI Taxonomy" id="4232"/>
    <lineage>
        <taxon>Eukaryota</taxon>
        <taxon>Viridiplantae</taxon>
        <taxon>Streptophyta</taxon>
        <taxon>Embryophyta</taxon>
        <taxon>Tracheophyta</taxon>
        <taxon>Spermatophyta</taxon>
        <taxon>Magnoliopsida</taxon>
        <taxon>eudicotyledons</taxon>
        <taxon>Gunneridae</taxon>
        <taxon>Pentapetalae</taxon>
        <taxon>asterids</taxon>
        <taxon>campanulids</taxon>
        <taxon>Asterales</taxon>
        <taxon>Asteraceae</taxon>
        <taxon>Asteroideae</taxon>
        <taxon>Heliantheae alliance</taxon>
        <taxon>Heliantheae</taxon>
        <taxon>Helianthus</taxon>
    </lineage>
</organism>
<sequence length="70" mass="8487">MLIATHVLSMYIFPFDCGFYPCFHQQYLGLEGCSRLWLSKSVMQFSFYLYRVWLFFCNYSRDSIETLWSV</sequence>
<dbReference type="InParanoid" id="A0A251VKW9"/>
<keyword evidence="2" id="KW-1185">Reference proteome</keyword>
<protein>
    <submittedName>
        <fullName evidence="1">Uncharacterized protein</fullName>
    </submittedName>
</protein>
<evidence type="ECO:0000313" key="2">
    <source>
        <dbReference type="Proteomes" id="UP000215914"/>
    </source>
</evidence>
<gene>
    <name evidence="1" type="ORF">HannXRQ_Chr02g0056081</name>
</gene>
<accession>A0A251VKW9</accession>
<evidence type="ECO:0000313" key="1">
    <source>
        <dbReference type="EMBL" id="OTG35371.1"/>
    </source>
</evidence>
<reference evidence="2" key="1">
    <citation type="journal article" date="2017" name="Nature">
        <title>The sunflower genome provides insights into oil metabolism, flowering and Asterid evolution.</title>
        <authorList>
            <person name="Badouin H."/>
            <person name="Gouzy J."/>
            <person name="Grassa C.J."/>
            <person name="Murat F."/>
            <person name="Staton S.E."/>
            <person name="Cottret L."/>
            <person name="Lelandais-Briere C."/>
            <person name="Owens G.L."/>
            <person name="Carrere S."/>
            <person name="Mayjonade B."/>
            <person name="Legrand L."/>
            <person name="Gill N."/>
            <person name="Kane N.C."/>
            <person name="Bowers J.E."/>
            <person name="Hubner S."/>
            <person name="Bellec A."/>
            <person name="Berard A."/>
            <person name="Berges H."/>
            <person name="Blanchet N."/>
            <person name="Boniface M.C."/>
            <person name="Brunel D."/>
            <person name="Catrice O."/>
            <person name="Chaidir N."/>
            <person name="Claudel C."/>
            <person name="Donnadieu C."/>
            <person name="Faraut T."/>
            <person name="Fievet G."/>
            <person name="Helmstetter N."/>
            <person name="King M."/>
            <person name="Knapp S.J."/>
            <person name="Lai Z."/>
            <person name="Le Paslier M.C."/>
            <person name="Lippi Y."/>
            <person name="Lorenzon L."/>
            <person name="Mandel J.R."/>
            <person name="Marage G."/>
            <person name="Marchand G."/>
            <person name="Marquand E."/>
            <person name="Bret-Mestries E."/>
            <person name="Morien E."/>
            <person name="Nambeesan S."/>
            <person name="Nguyen T."/>
            <person name="Pegot-Espagnet P."/>
            <person name="Pouilly N."/>
            <person name="Raftis F."/>
            <person name="Sallet E."/>
            <person name="Schiex T."/>
            <person name="Thomas J."/>
            <person name="Vandecasteele C."/>
            <person name="Vares D."/>
            <person name="Vear F."/>
            <person name="Vautrin S."/>
            <person name="Crespi M."/>
            <person name="Mangin B."/>
            <person name="Burke J.M."/>
            <person name="Salse J."/>
            <person name="Munos S."/>
            <person name="Vincourt P."/>
            <person name="Rieseberg L.H."/>
            <person name="Langlade N.B."/>
        </authorList>
    </citation>
    <scope>NUCLEOTIDE SEQUENCE [LARGE SCALE GENOMIC DNA]</scope>
    <source>
        <strain evidence="2">cv. SF193</strain>
    </source>
</reference>
<name>A0A251VKW9_HELAN</name>